<dbReference type="InterPro" id="IPR026507">
    <property type="entry name" value="PIRC1/2"/>
</dbReference>
<evidence type="ECO:0000313" key="7">
    <source>
        <dbReference type="EMBL" id="CAK81637.1"/>
    </source>
</evidence>
<keyword evidence="5" id="KW-0966">Cell projection</keyword>
<dbReference type="KEGG" id="ptm:GSPATT00016463001"/>
<name>A0DF20_PARTE</name>
<dbReference type="GO" id="GO:0005879">
    <property type="term" value="C:axonemal microtubule"/>
    <property type="evidence" value="ECO:0007669"/>
    <property type="project" value="InterPro"/>
</dbReference>
<dbReference type="Proteomes" id="UP000000600">
    <property type="component" value="Unassembled WGS sequence"/>
</dbReference>
<dbReference type="EMBL" id="CT868407">
    <property type="protein sequence ID" value="CAK81637.1"/>
    <property type="molecule type" value="Genomic_DNA"/>
</dbReference>
<comment type="subcellular location">
    <subcellularLocation>
        <location evidence="1">Cell projection</location>
        <location evidence="1">Cilium</location>
    </subcellularLocation>
    <subcellularLocation>
        <location evidence="2">Cytoplasm</location>
        <location evidence="2">Cytoskeleton</location>
    </subcellularLocation>
</comment>
<dbReference type="PANTHER" id="PTHR20899">
    <property type="entry name" value="PIERCE HOMOLOG"/>
    <property type="match status" value="1"/>
</dbReference>
<evidence type="ECO:0000256" key="4">
    <source>
        <dbReference type="ARBA" id="ARBA00023212"/>
    </source>
</evidence>
<evidence type="ECO:0000256" key="5">
    <source>
        <dbReference type="ARBA" id="ARBA00023273"/>
    </source>
</evidence>
<organism evidence="7 8">
    <name type="scientific">Paramecium tetraurelia</name>
    <dbReference type="NCBI Taxonomy" id="5888"/>
    <lineage>
        <taxon>Eukaryota</taxon>
        <taxon>Sar</taxon>
        <taxon>Alveolata</taxon>
        <taxon>Ciliophora</taxon>
        <taxon>Intramacronucleata</taxon>
        <taxon>Oligohymenophorea</taxon>
        <taxon>Peniculida</taxon>
        <taxon>Parameciidae</taxon>
        <taxon>Paramecium</taxon>
    </lineage>
</organism>
<evidence type="ECO:0000256" key="3">
    <source>
        <dbReference type="ARBA" id="ARBA00022490"/>
    </source>
</evidence>
<evidence type="ECO:0000256" key="6">
    <source>
        <dbReference type="ARBA" id="ARBA00038014"/>
    </source>
</evidence>
<proteinExistence type="inferred from homology"/>
<evidence type="ECO:0000256" key="2">
    <source>
        <dbReference type="ARBA" id="ARBA00004245"/>
    </source>
</evidence>
<protein>
    <submittedName>
        <fullName evidence="7">Uncharacterized protein</fullName>
    </submittedName>
</protein>
<reference evidence="7 8" key="1">
    <citation type="journal article" date="2006" name="Nature">
        <title>Global trends of whole-genome duplications revealed by the ciliate Paramecium tetraurelia.</title>
        <authorList>
            <consortium name="Genoscope"/>
            <person name="Aury J.-M."/>
            <person name="Jaillon O."/>
            <person name="Duret L."/>
            <person name="Noel B."/>
            <person name="Jubin C."/>
            <person name="Porcel B.M."/>
            <person name="Segurens B."/>
            <person name="Daubin V."/>
            <person name="Anthouard V."/>
            <person name="Aiach N."/>
            <person name="Arnaiz O."/>
            <person name="Billaut A."/>
            <person name="Beisson J."/>
            <person name="Blanc I."/>
            <person name="Bouhouche K."/>
            <person name="Camara F."/>
            <person name="Duharcourt S."/>
            <person name="Guigo R."/>
            <person name="Gogendeau D."/>
            <person name="Katinka M."/>
            <person name="Keller A.-M."/>
            <person name="Kissmehl R."/>
            <person name="Klotz C."/>
            <person name="Koll F."/>
            <person name="Le Moue A."/>
            <person name="Lepere C."/>
            <person name="Malinsky S."/>
            <person name="Nowacki M."/>
            <person name="Nowak J.K."/>
            <person name="Plattner H."/>
            <person name="Poulain J."/>
            <person name="Ruiz F."/>
            <person name="Serrano V."/>
            <person name="Zagulski M."/>
            <person name="Dessen P."/>
            <person name="Betermier M."/>
            <person name="Weissenbach J."/>
            <person name="Scarpelli C."/>
            <person name="Schachter V."/>
            <person name="Sperling L."/>
            <person name="Meyer E."/>
            <person name="Cohen J."/>
            <person name="Wincker P."/>
        </authorList>
    </citation>
    <scope>NUCLEOTIDE SEQUENCE [LARGE SCALE GENOMIC DNA]</scope>
    <source>
        <strain evidence="7 8">Stock d4-2</strain>
    </source>
</reference>
<accession>A0DF20</accession>
<keyword evidence="4" id="KW-0206">Cytoskeleton</keyword>
<comment type="similarity">
    <text evidence="6">Belongs to the PIERCE1 family.</text>
</comment>
<dbReference type="Pfam" id="PF14892">
    <property type="entry name" value="PIRC1_2"/>
    <property type="match status" value="1"/>
</dbReference>
<dbReference type="PANTHER" id="PTHR20899:SF1">
    <property type="entry name" value="PIERCER OF MICROTUBULE WALL 1 PROTEIN"/>
    <property type="match status" value="1"/>
</dbReference>
<dbReference type="GeneID" id="5034819"/>
<evidence type="ECO:0000256" key="1">
    <source>
        <dbReference type="ARBA" id="ARBA00004138"/>
    </source>
</evidence>
<keyword evidence="8" id="KW-1185">Reference proteome</keyword>
<keyword evidence="3" id="KW-0963">Cytoplasm</keyword>
<gene>
    <name evidence="7" type="ORF">GSPATT00016463001</name>
</gene>
<dbReference type="HOGENOM" id="CLU_1513405_0_0_1"/>
<dbReference type="RefSeq" id="XP_001449034.1">
    <property type="nucleotide sequence ID" value="XM_001448997.1"/>
</dbReference>
<dbReference type="AlphaFoldDB" id="A0DF20"/>
<dbReference type="GO" id="GO:0035082">
    <property type="term" value="P:axoneme assembly"/>
    <property type="evidence" value="ECO:0007669"/>
    <property type="project" value="InterPro"/>
</dbReference>
<sequence>MNKWLKKSRKLIQNKLLAQQFGLEQQKQKQRKRIRKIENKIPQKPFPVRKIKYKNTAQGINVGSPIYETSSMQYGQLNPTKFELIENFYPRDAKFTQEFLGHTYKFVGLITSVAFEKQINNWMKVIIQSNKQLLIHLGNIKEFLNFIRFHQMFIEPSECFLNFRKSNCFMRYYLVINW</sequence>
<dbReference type="InParanoid" id="A0DF20"/>
<evidence type="ECO:0000313" key="8">
    <source>
        <dbReference type="Proteomes" id="UP000000600"/>
    </source>
</evidence>